<comment type="subcellular location">
    <subcellularLocation>
        <location evidence="1">Nucleus</location>
    </subcellularLocation>
</comment>
<dbReference type="GO" id="GO:0032040">
    <property type="term" value="C:small-subunit processome"/>
    <property type="evidence" value="ECO:0007669"/>
    <property type="project" value="TreeGrafter"/>
</dbReference>
<feature type="repeat" description="WD" evidence="5">
    <location>
        <begin position="220"/>
        <end position="261"/>
    </location>
</feature>
<protein>
    <submittedName>
        <fullName evidence="7">Ribosomal RNA-processing protein 9</fullName>
    </submittedName>
</protein>
<dbReference type="EMBL" id="CAKXYY010000010">
    <property type="protein sequence ID" value="CAH2353433.1"/>
    <property type="molecule type" value="Genomic_DNA"/>
</dbReference>
<dbReference type="Pfam" id="PF00400">
    <property type="entry name" value="WD40"/>
    <property type="match status" value="3"/>
</dbReference>
<dbReference type="AlphaFoldDB" id="A0A9P0QS78"/>
<evidence type="ECO:0000313" key="7">
    <source>
        <dbReference type="EMBL" id="CAH2353433.1"/>
    </source>
</evidence>
<dbReference type="PANTHER" id="PTHR19865">
    <property type="entry name" value="U3 SMALL NUCLEOLAR RNA INTERACTING PROTEIN 2"/>
    <property type="match status" value="1"/>
</dbReference>
<feature type="region of interest" description="Disordered" evidence="6">
    <location>
        <begin position="346"/>
        <end position="368"/>
    </location>
</feature>
<feature type="compositionally biased region" description="Acidic residues" evidence="6">
    <location>
        <begin position="73"/>
        <end position="84"/>
    </location>
</feature>
<comment type="caution">
    <text evidence="7">The sequence shown here is derived from an EMBL/GenBank/DDBJ whole genome shotgun (WGS) entry which is preliminary data.</text>
</comment>
<evidence type="ECO:0000256" key="6">
    <source>
        <dbReference type="SAM" id="MobiDB-lite"/>
    </source>
</evidence>
<dbReference type="GO" id="GO:0034511">
    <property type="term" value="F:U3 snoRNA binding"/>
    <property type="evidence" value="ECO:0007669"/>
    <property type="project" value="InterPro"/>
</dbReference>
<keyword evidence="8" id="KW-1185">Reference proteome</keyword>
<feature type="compositionally biased region" description="Polar residues" evidence="6">
    <location>
        <begin position="19"/>
        <end position="35"/>
    </location>
</feature>
<evidence type="ECO:0000256" key="2">
    <source>
        <dbReference type="ARBA" id="ARBA00022574"/>
    </source>
</evidence>
<keyword evidence="4" id="KW-0539">Nucleus</keyword>
<evidence type="ECO:0000256" key="4">
    <source>
        <dbReference type="ARBA" id="ARBA00023242"/>
    </source>
</evidence>
<dbReference type="PROSITE" id="PS50082">
    <property type="entry name" value="WD_REPEATS_2"/>
    <property type="match status" value="2"/>
</dbReference>
<dbReference type="Gene3D" id="2.130.10.10">
    <property type="entry name" value="YVTN repeat-like/Quinoprotein amine dehydrogenase"/>
    <property type="match status" value="1"/>
</dbReference>
<dbReference type="OrthoDB" id="189968at2759"/>
<dbReference type="Proteomes" id="UP000837801">
    <property type="component" value="Unassembled WGS sequence"/>
</dbReference>
<evidence type="ECO:0000256" key="5">
    <source>
        <dbReference type="PROSITE-ProRule" id="PRU00221"/>
    </source>
</evidence>
<accession>A0A9P0QS78</accession>
<feature type="repeat" description="WD" evidence="5">
    <location>
        <begin position="303"/>
        <end position="344"/>
    </location>
</feature>
<evidence type="ECO:0000256" key="3">
    <source>
        <dbReference type="ARBA" id="ARBA00022737"/>
    </source>
</evidence>
<evidence type="ECO:0000313" key="8">
    <source>
        <dbReference type="Proteomes" id="UP000837801"/>
    </source>
</evidence>
<dbReference type="FunFam" id="2.130.10.10:FF:000644">
    <property type="entry name" value="Rrp9p"/>
    <property type="match status" value="1"/>
</dbReference>
<name>A0A9P0QS78_9ASCO</name>
<feature type="region of interest" description="Disordered" evidence="6">
    <location>
        <begin position="1"/>
        <end position="86"/>
    </location>
</feature>
<dbReference type="SMART" id="SM00320">
    <property type="entry name" value="WD40"/>
    <property type="match status" value="5"/>
</dbReference>
<evidence type="ECO:0000256" key="1">
    <source>
        <dbReference type="ARBA" id="ARBA00004123"/>
    </source>
</evidence>
<dbReference type="InterPro" id="IPR001680">
    <property type="entry name" value="WD40_rpt"/>
</dbReference>
<dbReference type="PANTHER" id="PTHR19865:SF0">
    <property type="entry name" value="U3 SMALL NUCLEOLAR RNA-INTERACTING PROTEIN 2"/>
    <property type="match status" value="1"/>
</dbReference>
<organism evidence="7 8">
    <name type="scientific">[Candida] railenensis</name>
    <dbReference type="NCBI Taxonomy" id="45579"/>
    <lineage>
        <taxon>Eukaryota</taxon>
        <taxon>Fungi</taxon>
        <taxon>Dikarya</taxon>
        <taxon>Ascomycota</taxon>
        <taxon>Saccharomycotina</taxon>
        <taxon>Pichiomycetes</taxon>
        <taxon>Debaryomycetaceae</taxon>
        <taxon>Kurtzmaniella</taxon>
    </lineage>
</organism>
<proteinExistence type="predicted"/>
<reference evidence="7" key="1">
    <citation type="submission" date="2022-03" db="EMBL/GenBank/DDBJ databases">
        <authorList>
            <person name="Legras J.-L."/>
            <person name="Devillers H."/>
            <person name="Grondin C."/>
        </authorList>
    </citation>
    <scope>NUCLEOTIDE SEQUENCE</scope>
    <source>
        <strain evidence="7">CLIB 1423</strain>
    </source>
</reference>
<dbReference type="SUPFAM" id="SSF50978">
    <property type="entry name" value="WD40 repeat-like"/>
    <property type="match status" value="1"/>
</dbReference>
<dbReference type="InterPro" id="IPR036322">
    <property type="entry name" value="WD40_repeat_dom_sf"/>
</dbReference>
<keyword evidence="2 5" id="KW-0853">WD repeat</keyword>
<dbReference type="InterPro" id="IPR039241">
    <property type="entry name" value="Rrp9-like"/>
</dbReference>
<gene>
    <name evidence="7" type="ORF">CLIB1423_10S04896</name>
</gene>
<feature type="compositionally biased region" description="Acidic residues" evidence="6">
    <location>
        <begin position="41"/>
        <end position="54"/>
    </location>
</feature>
<dbReference type="PROSITE" id="PS50294">
    <property type="entry name" value="WD_REPEATS_REGION"/>
    <property type="match status" value="1"/>
</dbReference>
<dbReference type="InterPro" id="IPR015943">
    <property type="entry name" value="WD40/YVTN_repeat-like_dom_sf"/>
</dbReference>
<sequence length="540" mass="60652">MAGDPFLSDPSKKRKRPTKQTSRNSKSNTKQNASRSRNDHDEEISGASDTDDEPGNVSVNDDNDGEDGRDSEELSSDEEFADENAADKRRRLAKQYLENLKQNEFGGAEDDDEFFDAQDLDDDILSRRLQTDVAEQKGYVYKFIGEKVGTQLEDLNIKTTRIGSKNLTSMAIRAPFVYTVSKDCELIKWKIDNSSNKIERIKHTKGGSKKFMTIKNEQRLNHHCDHILCVAASPDGKYVVTGGADGRLIIWSSENLSCLKVLETRSAINSIVFRRGTDQLYAACSDLRIRTYSINQFAQLEVLYGHQDNVTEVSCLSRETCVSVGSRDKTALFWKIAEESRLTFRGGDSTEKRRKRRDNSEIDTEGPEEAFHAEGSIEVVSMIDESHFVTGSDNGNLALWSLAKKKALFTKRLSHGLKPTLTQAQASAEVSHELAQQQVPEPLPYWITAIHAVPFSDIFVTGSYNGCLKVWKLDQEGLRSFQLIGEINNINGCVVKIDHVEIEDKKVTICALTSKEHKLGRWFEKIDGARNSFVSFTVDV</sequence>
<keyword evidence="3" id="KW-0677">Repeat</keyword>